<sequence>MTKKMDTTVGVHQGSALSPFLFVLTLDYIVNHLEEGPLRAILYADDIALVADSREELEEKVQLWQGALIDNGLRLNLRKTKFISSEQCTEPIHDCHGEMIEKVEEFRYLGSDLSEEGSVDQAVRGRISASNGGSPQESSATVGAPVHSRASYIEQ</sequence>
<accession>A0A183GAN0</accession>
<reference evidence="5" key="2">
    <citation type="submission" date="2019-09" db="UniProtKB">
        <authorList>
            <consortium name="WormBaseParasite"/>
        </authorList>
    </citation>
    <scope>IDENTIFICATION</scope>
</reference>
<dbReference type="InterPro" id="IPR000477">
    <property type="entry name" value="RT_dom"/>
</dbReference>
<evidence type="ECO:0000259" key="2">
    <source>
        <dbReference type="PROSITE" id="PS50878"/>
    </source>
</evidence>
<organism evidence="4 5">
    <name type="scientific">Heligmosomoides polygyrus</name>
    <name type="common">Parasitic roundworm</name>
    <dbReference type="NCBI Taxonomy" id="6339"/>
    <lineage>
        <taxon>Eukaryota</taxon>
        <taxon>Metazoa</taxon>
        <taxon>Ecdysozoa</taxon>
        <taxon>Nematoda</taxon>
        <taxon>Chromadorea</taxon>
        <taxon>Rhabditida</taxon>
        <taxon>Rhabditina</taxon>
        <taxon>Rhabditomorpha</taxon>
        <taxon>Strongyloidea</taxon>
        <taxon>Heligmosomidae</taxon>
        <taxon>Heligmosomoides</taxon>
    </lineage>
</organism>
<dbReference type="InterPro" id="IPR043128">
    <property type="entry name" value="Rev_trsase/Diguanyl_cyclase"/>
</dbReference>
<dbReference type="Pfam" id="PF00078">
    <property type="entry name" value="RVT_1"/>
    <property type="match status" value="1"/>
</dbReference>
<feature type="compositionally biased region" description="Polar residues" evidence="1">
    <location>
        <begin position="128"/>
        <end position="141"/>
    </location>
</feature>
<evidence type="ECO:0000256" key="1">
    <source>
        <dbReference type="SAM" id="MobiDB-lite"/>
    </source>
</evidence>
<gene>
    <name evidence="3" type="ORF">HPBE_LOCUS19088</name>
</gene>
<proteinExistence type="predicted"/>
<dbReference type="OrthoDB" id="418748at2759"/>
<dbReference type="Gene3D" id="3.30.70.270">
    <property type="match status" value="1"/>
</dbReference>
<dbReference type="PROSITE" id="PS50878">
    <property type="entry name" value="RT_POL"/>
    <property type="match status" value="1"/>
</dbReference>
<evidence type="ECO:0000313" key="3">
    <source>
        <dbReference type="EMBL" id="VDP13990.1"/>
    </source>
</evidence>
<evidence type="ECO:0000313" key="4">
    <source>
        <dbReference type="Proteomes" id="UP000050761"/>
    </source>
</evidence>
<accession>A0A3P8B9I5</accession>
<evidence type="ECO:0000313" key="5">
    <source>
        <dbReference type="WBParaSite" id="HPBE_0001908901-mRNA-1"/>
    </source>
</evidence>
<feature type="domain" description="Reverse transcriptase" evidence="2">
    <location>
        <begin position="1"/>
        <end position="113"/>
    </location>
</feature>
<feature type="region of interest" description="Disordered" evidence="1">
    <location>
        <begin position="126"/>
        <end position="155"/>
    </location>
</feature>
<dbReference type="WBParaSite" id="HPBE_0001908901-mRNA-1">
    <property type="protein sequence ID" value="HPBE_0001908901-mRNA-1"/>
    <property type="gene ID" value="HPBE_0001908901"/>
</dbReference>
<protein>
    <submittedName>
        <fullName evidence="5">Reverse transcriptase domain-containing protein</fullName>
    </submittedName>
</protein>
<dbReference type="Proteomes" id="UP000050761">
    <property type="component" value="Unassembled WGS sequence"/>
</dbReference>
<dbReference type="SUPFAM" id="SSF56672">
    <property type="entry name" value="DNA/RNA polymerases"/>
    <property type="match status" value="1"/>
</dbReference>
<reference evidence="3 4" key="1">
    <citation type="submission" date="2018-11" db="EMBL/GenBank/DDBJ databases">
        <authorList>
            <consortium name="Pathogen Informatics"/>
        </authorList>
    </citation>
    <scope>NUCLEOTIDE SEQUENCE [LARGE SCALE GENOMIC DNA]</scope>
</reference>
<dbReference type="PANTHER" id="PTHR47027:SF20">
    <property type="entry name" value="REVERSE TRANSCRIPTASE-LIKE PROTEIN WITH RNA-DIRECTED DNA POLYMERASE DOMAIN"/>
    <property type="match status" value="1"/>
</dbReference>
<dbReference type="AlphaFoldDB" id="A0A183GAN0"/>
<name>A0A183GAN0_HELPZ</name>
<dbReference type="PANTHER" id="PTHR47027">
    <property type="entry name" value="REVERSE TRANSCRIPTASE DOMAIN-CONTAINING PROTEIN"/>
    <property type="match status" value="1"/>
</dbReference>
<dbReference type="InterPro" id="IPR043502">
    <property type="entry name" value="DNA/RNA_pol_sf"/>
</dbReference>
<keyword evidence="4" id="KW-1185">Reference proteome</keyword>
<dbReference type="EMBL" id="UZAH01031126">
    <property type="protein sequence ID" value="VDP13990.1"/>
    <property type="molecule type" value="Genomic_DNA"/>
</dbReference>